<gene>
    <name evidence="1" type="ORF">FHS44_006364</name>
</gene>
<dbReference type="SUPFAM" id="SSF55298">
    <property type="entry name" value="YjgF-like"/>
    <property type="match status" value="1"/>
</dbReference>
<reference evidence="1 2" key="1">
    <citation type="submission" date="2020-08" db="EMBL/GenBank/DDBJ databases">
        <title>Genomic Encyclopedia of Type Strains, Phase III (KMG-III): the genomes of soil and plant-associated and newly described type strains.</title>
        <authorList>
            <person name="Whitman W."/>
        </authorList>
    </citation>
    <scope>NUCLEOTIDE SEQUENCE [LARGE SCALE GENOMIC DNA]</scope>
    <source>
        <strain evidence="1 2">CECT 8840</strain>
    </source>
</reference>
<dbReference type="CDD" id="cd00448">
    <property type="entry name" value="YjgF_YER057c_UK114_family"/>
    <property type="match status" value="1"/>
</dbReference>
<dbReference type="InterPro" id="IPR035959">
    <property type="entry name" value="RutC-like_sf"/>
</dbReference>
<accession>A0A7W7QT00</accession>
<protein>
    <submittedName>
        <fullName evidence="1">Enamine deaminase RidA (YjgF/YER057c/UK114 family)</fullName>
    </submittedName>
</protein>
<comment type="caution">
    <text evidence="1">The sequence shown here is derived from an EMBL/GenBank/DDBJ whole genome shotgun (WGS) entry which is preliminary data.</text>
</comment>
<name>A0A7W7QT00_9ACTN</name>
<dbReference type="PANTHER" id="PTHR43857:SF1">
    <property type="entry name" value="YJGH FAMILY PROTEIN"/>
    <property type="match status" value="1"/>
</dbReference>
<evidence type="ECO:0000313" key="1">
    <source>
        <dbReference type="EMBL" id="MBB4919222.1"/>
    </source>
</evidence>
<dbReference type="AlphaFoldDB" id="A0A7W7QT00"/>
<evidence type="ECO:0000313" key="2">
    <source>
        <dbReference type="Proteomes" id="UP000552644"/>
    </source>
</evidence>
<keyword evidence="2" id="KW-1185">Reference proteome</keyword>
<sequence>MAVERTAVNPWPWSVELGYNQGEIVSGHTRTLYVSGQTAMDGDGKPQHAGDMAAQVALSLDNLEAVLGEAGMTLANLVRLTVYTTDVDRLFEHYGVLAARLGAAGAAPSTTMLGVVRLAIPDLLVELEGTAVA</sequence>
<dbReference type="Proteomes" id="UP000552644">
    <property type="component" value="Unassembled WGS sequence"/>
</dbReference>
<organism evidence="1 2">
    <name type="scientific">Streptosporangium saharense</name>
    <dbReference type="NCBI Taxonomy" id="1706840"/>
    <lineage>
        <taxon>Bacteria</taxon>
        <taxon>Bacillati</taxon>
        <taxon>Actinomycetota</taxon>
        <taxon>Actinomycetes</taxon>
        <taxon>Streptosporangiales</taxon>
        <taxon>Streptosporangiaceae</taxon>
        <taxon>Streptosporangium</taxon>
    </lineage>
</organism>
<dbReference type="PANTHER" id="PTHR43857">
    <property type="entry name" value="BLR7761 PROTEIN"/>
    <property type="match status" value="1"/>
</dbReference>
<dbReference type="Pfam" id="PF01042">
    <property type="entry name" value="Ribonuc_L-PSP"/>
    <property type="match status" value="1"/>
</dbReference>
<proteinExistence type="predicted"/>
<dbReference type="Gene3D" id="3.30.1330.40">
    <property type="entry name" value="RutC-like"/>
    <property type="match status" value="1"/>
</dbReference>
<dbReference type="EMBL" id="JACHJP010000009">
    <property type="protein sequence ID" value="MBB4919222.1"/>
    <property type="molecule type" value="Genomic_DNA"/>
</dbReference>
<dbReference type="InterPro" id="IPR006175">
    <property type="entry name" value="YjgF/YER057c/UK114"/>
</dbReference>